<dbReference type="RefSeq" id="WP_126813894.1">
    <property type="nucleotide sequence ID" value="NZ_NGKC01000009.1"/>
</dbReference>
<dbReference type="PIRSF" id="PIRSF012526">
    <property type="entry name" value="CYTH_UCP012526"/>
    <property type="match status" value="1"/>
</dbReference>
<evidence type="ECO:0000259" key="1">
    <source>
        <dbReference type="PROSITE" id="PS51707"/>
    </source>
</evidence>
<dbReference type="InterPro" id="IPR009195">
    <property type="entry name" value="Uncharacterised_YjbK"/>
</dbReference>
<comment type="caution">
    <text evidence="2">The sequence shown here is derived from an EMBL/GenBank/DDBJ whole genome shotgun (WGS) entry which is preliminary data.</text>
</comment>
<sequence>MNEQLEIEFKTLLSKEHYDRLIQEYQLTPADGITQTNIYFDTKKNELKDLHIGLRMRLLDSHGEITLKTPHPDSDVALIETTVTMEPDELKQMAAAGRLPRIPSIQTKLDRWQLSLEDMQPIGELTTRRIELPFQEGYSLVLDKSSYYGKTDYELEMETPEETTGKTNFFAYLKDREIPYRPADNKIVRMFKRKQDIRQ</sequence>
<name>A0A430ASW8_9ENTE</name>
<evidence type="ECO:0000313" key="2">
    <source>
        <dbReference type="EMBL" id="RSU11136.1"/>
    </source>
</evidence>
<dbReference type="InterPro" id="IPR033469">
    <property type="entry name" value="CYTH-like_dom_sf"/>
</dbReference>
<feature type="domain" description="CYTH" evidence="1">
    <location>
        <begin position="4"/>
        <end position="197"/>
    </location>
</feature>
<dbReference type="CDD" id="cd07762">
    <property type="entry name" value="CYTH-like_Pase_1"/>
    <property type="match status" value="1"/>
</dbReference>
<dbReference type="Gene3D" id="2.40.320.10">
    <property type="entry name" value="Hypothetical Protein Pfu-838710-001"/>
    <property type="match status" value="1"/>
</dbReference>
<dbReference type="OrthoDB" id="384378at2"/>
<proteinExistence type="predicted"/>
<dbReference type="EMBL" id="NGKC01000009">
    <property type="protein sequence ID" value="RSU11136.1"/>
    <property type="molecule type" value="Genomic_DNA"/>
</dbReference>
<keyword evidence="3" id="KW-1185">Reference proteome</keyword>
<organism evidence="2 3">
    <name type="scientific">Vagococcus acidifermentans</name>
    <dbReference type="NCBI Taxonomy" id="564710"/>
    <lineage>
        <taxon>Bacteria</taxon>
        <taxon>Bacillati</taxon>
        <taxon>Bacillota</taxon>
        <taxon>Bacilli</taxon>
        <taxon>Lactobacillales</taxon>
        <taxon>Enterococcaceae</taxon>
        <taxon>Vagococcus</taxon>
    </lineage>
</organism>
<dbReference type="PROSITE" id="PS51707">
    <property type="entry name" value="CYTH"/>
    <property type="match status" value="1"/>
</dbReference>
<dbReference type="Pfam" id="PF01928">
    <property type="entry name" value="CYTH"/>
    <property type="match status" value="1"/>
</dbReference>
<dbReference type="SMART" id="SM01118">
    <property type="entry name" value="CYTH"/>
    <property type="match status" value="1"/>
</dbReference>
<protein>
    <recommendedName>
        <fullName evidence="1">CYTH domain-containing protein</fullName>
    </recommendedName>
</protein>
<dbReference type="Proteomes" id="UP000286773">
    <property type="component" value="Unassembled WGS sequence"/>
</dbReference>
<accession>A0A430ASW8</accession>
<dbReference type="AlphaFoldDB" id="A0A430ASW8"/>
<gene>
    <name evidence="2" type="ORF">CBF27_08520</name>
</gene>
<dbReference type="InterPro" id="IPR023577">
    <property type="entry name" value="CYTH_domain"/>
</dbReference>
<dbReference type="SUPFAM" id="SSF55154">
    <property type="entry name" value="CYTH-like phosphatases"/>
    <property type="match status" value="1"/>
</dbReference>
<reference evidence="2 3" key="1">
    <citation type="submission" date="2017-05" db="EMBL/GenBank/DDBJ databases">
        <title>Vagococcus spp. assemblies.</title>
        <authorList>
            <person name="Gulvik C.A."/>
        </authorList>
    </citation>
    <scope>NUCLEOTIDE SEQUENCE [LARGE SCALE GENOMIC DNA]</scope>
    <source>
        <strain evidence="2 3">LMG 24798</strain>
    </source>
</reference>
<evidence type="ECO:0000313" key="3">
    <source>
        <dbReference type="Proteomes" id="UP000286773"/>
    </source>
</evidence>